<name>A0A0M6ZGL1_9HYPH</name>
<evidence type="ECO:0000256" key="3">
    <source>
        <dbReference type="ARBA" id="ARBA00022692"/>
    </source>
</evidence>
<dbReference type="PIRSF" id="PIRSF006324">
    <property type="entry name" value="LeuE"/>
    <property type="match status" value="1"/>
</dbReference>
<organism evidence="7 8">
    <name type="scientific">Roseibium album</name>
    <dbReference type="NCBI Taxonomy" id="311410"/>
    <lineage>
        <taxon>Bacteria</taxon>
        <taxon>Pseudomonadati</taxon>
        <taxon>Pseudomonadota</taxon>
        <taxon>Alphaproteobacteria</taxon>
        <taxon>Hyphomicrobiales</taxon>
        <taxon>Stappiaceae</taxon>
        <taxon>Roseibium</taxon>
    </lineage>
</organism>
<evidence type="ECO:0000256" key="6">
    <source>
        <dbReference type="SAM" id="Phobius"/>
    </source>
</evidence>
<feature type="transmembrane region" description="Helical" evidence="6">
    <location>
        <begin position="113"/>
        <end position="134"/>
    </location>
</feature>
<dbReference type="RefSeq" id="WP_055119292.1">
    <property type="nucleotide sequence ID" value="NZ_CXWA01000007.1"/>
</dbReference>
<feature type="transmembrane region" description="Helical" evidence="6">
    <location>
        <begin position="6"/>
        <end position="27"/>
    </location>
</feature>
<feature type="transmembrane region" description="Helical" evidence="6">
    <location>
        <begin position="146"/>
        <end position="172"/>
    </location>
</feature>
<evidence type="ECO:0000256" key="2">
    <source>
        <dbReference type="ARBA" id="ARBA00022475"/>
    </source>
</evidence>
<dbReference type="InterPro" id="IPR001123">
    <property type="entry name" value="LeuE-type"/>
</dbReference>
<keyword evidence="4 6" id="KW-1133">Transmembrane helix</keyword>
<dbReference type="PANTHER" id="PTHR30086:SF20">
    <property type="entry name" value="ARGININE EXPORTER PROTEIN ARGO-RELATED"/>
    <property type="match status" value="1"/>
</dbReference>
<evidence type="ECO:0000256" key="1">
    <source>
        <dbReference type="ARBA" id="ARBA00004651"/>
    </source>
</evidence>
<feature type="transmembrane region" description="Helical" evidence="6">
    <location>
        <begin position="72"/>
        <end position="92"/>
    </location>
</feature>
<dbReference type="GO" id="GO:0005886">
    <property type="term" value="C:plasma membrane"/>
    <property type="evidence" value="ECO:0007669"/>
    <property type="project" value="UniProtKB-SubCell"/>
</dbReference>
<comment type="subcellular location">
    <subcellularLocation>
        <location evidence="1">Cell membrane</location>
        <topology evidence="1">Multi-pass membrane protein</topology>
    </subcellularLocation>
</comment>
<keyword evidence="3 6" id="KW-0812">Transmembrane</keyword>
<dbReference type="Proteomes" id="UP000049983">
    <property type="component" value="Unassembled WGS sequence"/>
</dbReference>
<dbReference type="GeneID" id="97669036"/>
<accession>A0A0M6ZGL1</accession>
<dbReference type="PANTHER" id="PTHR30086">
    <property type="entry name" value="ARGININE EXPORTER PROTEIN ARGO"/>
    <property type="match status" value="1"/>
</dbReference>
<evidence type="ECO:0000313" key="7">
    <source>
        <dbReference type="EMBL" id="CTQ67937.1"/>
    </source>
</evidence>
<dbReference type="GO" id="GO:0015171">
    <property type="term" value="F:amino acid transmembrane transporter activity"/>
    <property type="evidence" value="ECO:0007669"/>
    <property type="project" value="TreeGrafter"/>
</dbReference>
<dbReference type="EMBL" id="CXWC01000003">
    <property type="protein sequence ID" value="CTQ67937.1"/>
    <property type="molecule type" value="Genomic_DNA"/>
</dbReference>
<dbReference type="Pfam" id="PF01810">
    <property type="entry name" value="LysE"/>
    <property type="match status" value="1"/>
</dbReference>
<proteinExistence type="predicted"/>
<keyword evidence="5 6" id="KW-0472">Membrane</keyword>
<gene>
    <name evidence="7" type="primary">rhtB_2</name>
    <name evidence="7" type="ORF">LA5096_01618</name>
</gene>
<reference evidence="8" key="1">
    <citation type="submission" date="2015-07" db="EMBL/GenBank/DDBJ databases">
        <authorList>
            <person name="Rodrigo-Torres Lidia"/>
            <person name="Arahal R.David."/>
        </authorList>
    </citation>
    <scope>NUCLEOTIDE SEQUENCE [LARGE SCALE GENOMIC DNA]</scope>
    <source>
        <strain evidence="8">CECT 5096</strain>
    </source>
</reference>
<protein>
    <submittedName>
        <fullName evidence="7">Homoserine/homoserine lactone efflux protein</fullName>
    </submittedName>
</protein>
<dbReference type="STRING" id="311410.LA5095_04639"/>
<keyword evidence="2" id="KW-1003">Cell membrane</keyword>
<evidence type="ECO:0000256" key="5">
    <source>
        <dbReference type="ARBA" id="ARBA00023136"/>
    </source>
</evidence>
<evidence type="ECO:0000256" key="4">
    <source>
        <dbReference type="ARBA" id="ARBA00022989"/>
    </source>
</evidence>
<evidence type="ECO:0000313" key="8">
    <source>
        <dbReference type="Proteomes" id="UP000049983"/>
    </source>
</evidence>
<dbReference type="AlphaFoldDB" id="A0A0M6ZGL1"/>
<keyword evidence="8" id="KW-1185">Reference proteome</keyword>
<sequence length="209" mass="22392">MPTTETLLAFFAATALFAYMPGPALLYTAAQTVSRGQRAGFMAAAGIHLGCYVHVLAAAFGLSAVFAVVPSLYFALKLAGGLYLVFLGVQMIRTKVSNGTVPTLPQKSSRRAFVDSILVEVLNPKVAVFFIAFLPQFVSPEASLPIWAQFLVLGMVVNLAFTSADIVTVLFASQVKKKLARTSRFQDLTRWIGGSLLVGLGLKLATDRT</sequence>
<feature type="transmembrane region" description="Helical" evidence="6">
    <location>
        <begin position="39"/>
        <end position="66"/>
    </location>
</feature>